<gene>
    <name evidence="2" type="ORF">VFH_V021240</name>
</gene>
<proteinExistence type="predicted"/>
<sequence length="130" mass="14621">MTLVINKNLKQQNSATPSKSTKRNRAILPLFITNKTSSIRSHLLPSKTKPSPENPAGLNRRKEKAAGNLYRLQVLPLLPIFLPICQRGCHPGANRGRDSRPCERHRIRSKLRGTIPQLRALAVQLYHSVC</sequence>
<accession>A0AAV1AUG4</accession>
<feature type="region of interest" description="Disordered" evidence="1">
    <location>
        <begin position="39"/>
        <end position="61"/>
    </location>
</feature>
<dbReference type="Proteomes" id="UP001157006">
    <property type="component" value="Chromosome 5"/>
</dbReference>
<organism evidence="2 3">
    <name type="scientific">Vicia faba</name>
    <name type="common">Broad bean</name>
    <name type="synonym">Faba vulgaris</name>
    <dbReference type="NCBI Taxonomy" id="3906"/>
    <lineage>
        <taxon>Eukaryota</taxon>
        <taxon>Viridiplantae</taxon>
        <taxon>Streptophyta</taxon>
        <taxon>Embryophyta</taxon>
        <taxon>Tracheophyta</taxon>
        <taxon>Spermatophyta</taxon>
        <taxon>Magnoliopsida</taxon>
        <taxon>eudicotyledons</taxon>
        <taxon>Gunneridae</taxon>
        <taxon>Pentapetalae</taxon>
        <taxon>rosids</taxon>
        <taxon>fabids</taxon>
        <taxon>Fabales</taxon>
        <taxon>Fabaceae</taxon>
        <taxon>Papilionoideae</taxon>
        <taxon>50 kb inversion clade</taxon>
        <taxon>NPAAA clade</taxon>
        <taxon>Hologalegina</taxon>
        <taxon>IRL clade</taxon>
        <taxon>Fabeae</taxon>
        <taxon>Vicia</taxon>
    </lineage>
</organism>
<name>A0AAV1AUG4_VICFA</name>
<feature type="compositionally biased region" description="Polar residues" evidence="1">
    <location>
        <begin position="8"/>
        <end position="19"/>
    </location>
</feature>
<dbReference type="EMBL" id="OX451740">
    <property type="protein sequence ID" value="CAI8612167.1"/>
    <property type="molecule type" value="Genomic_DNA"/>
</dbReference>
<feature type="region of interest" description="Disordered" evidence="1">
    <location>
        <begin position="1"/>
        <end position="24"/>
    </location>
</feature>
<evidence type="ECO:0000256" key="1">
    <source>
        <dbReference type="SAM" id="MobiDB-lite"/>
    </source>
</evidence>
<keyword evidence="3" id="KW-1185">Reference proteome</keyword>
<evidence type="ECO:0000313" key="3">
    <source>
        <dbReference type="Proteomes" id="UP001157006"/>
    </source>
</evidence>
<dbReference type="AlphaFoldDB" id="A0AAV1AUG4"/>
<protein>
    <submittedName>
        <fullName evidence="2">Uncharacterized protein</fullName>
    </submittedName>
</protein>
<reference evidence="2 3" key="1">
    <citation type="submission" date="2023-01" db="EMBL/GenBank/DDBJ databases">
        <authorList>
            <person name="Kreplak J."/>
        </authorList>
    </citation>
    <scope>NUCLEOTIDE SEQUENCE [LARGE SCALE GENOMIC DNA]</scope>
</reference>
<evidence type="ECO:0000313" key="2">
    <source>
        <dbReference type="EMBL" id="CAI8612167.1"/>
    </source>
</evidence>